<dbReference type="AlphaFoldDB" id="A0A0J9TBM1"/>
<feature type="transmembrane region" description="Helical" evidence="10">
    <location>
        <begin position="187"/>
        <end position="209"/>
    </location>
</feature>
<evidence type="ECO:0000259" key="11">
    <source>
        <dbReference type="Pfam" id="PF14360"/>
    </source>
</evidence>
<evidence type="ECO:0000313" key="12">
    <source>
        <dbReference type="EMBL" id="KMZ92077.1"/>
    </source>
</evidence>
<dbReference type="OrthoDB" id="422827at2759"/>
<dbReference type="Pfam" id="PF14360">
    <property type="entry name" value="PAP2_C"/>
    <property type="match status" value="1"/>
</dbReference>
<dbReference type="GO" id="GO:0005789">
    <property type="term" value="C:endoplasmic reticulum membrane"/>
    <property type="evidence" value="ECO:0007669"/>
    <property type="project" value="TreeGrafter"/>
</dbReference>
<evidence type="ECO:0000256" key="10">
    <source>
        <dbReference type="SAM" id="Phobius"/>
    </source>
</evidence>
<feature type="transmembrane region" description="Helical" evidence="10">
    <location>
        <begin position="309"/>
        <end position="328"/>
    </location>
</feature>
<evidence type="ECO:0000256" key="1">
    <source>
        <dbReference type="ARBA" id="ARBA00004141"/>
    </source>
</evidence>
<evidence type="ECO:0000256" key="4">
    <source>
        <dbReference type="ARBA" id="ARBA00022692"/>
    </source>
</evidence>
<feature type="transmembrane region" description="Helical" evidence="10">
    <location>
        <begin position="334"/>
        <end position="354"/>
    </location>
</feature>
<evidence type="ECO:0000256" key="3">
    <source>
        <dbReference type="ARBA" id="ARBA00022679"/>
    </source>
</evidence>
<reference evidence="12 13" key="1">
    <citation type="submission" date="2011-08" db="EMBL/GenBank/DDBJ databases">
        <title>The Genome Sequence of Plasmodium vivax Mauritania I.</title>
        <authorList>
            <consortium name="The Broad Institute Genome Sequencing Platform"/>
            <consortium name="The Broad Institute Genome Sequencing Center for Infectious Disease"/>
            <person name="Neafsey D."/>
            <person name="Carlton J."/>
            <person name="Barnwell J."/>
            <person name="Collins W."/>
            <person name="Escalante A."/>
            <person name="Mullikin J."/>
            <person name="Saul A."/>
            <person name="Guigo R."/>
            <person name="Camara F."/>
            <person name="Young S.K."/>
            <person name="Zeng Q."/>
            <person name="Gargeya S."/>
            <person name="Fitzgerald M."/>
            <person name="Haas B."/>
            <person name="Abouelleil A."/>
            <person name="Alvarado L."/>
            <person name="Arachchi H.M."/>
            <person name="Berlin A."/>
            <person name="Brown A."/>
            <person name="Chapman S.B."/>
            <person name="Chen Z."/>
            <person name="Dunbar C."/>
            <person name="Freedman E."/>
            <person name="Gearin G."/>
            <person name="Gellesch M."/>
            <person name="Goldberg J."/>
            <person name="Griggs A."/>
            <person name="Gujja S."/>
            <person name="Heiman D."/>
            <person name="Howarth C."/>
            <person name="Larson L."/>
            <person name="Lui A."/>
            <person name="MacDonald P.J.P."/>
            <person name="Montmayeur A."/>
            <person name="Murphy C."/>
            <person name="Neiman D."/>
            <person name="Pearson M."/>
            <person name="Priest M."/>
            <person name="Roberts A."/>
            <person name="Saif S."/>
            <person name="Shea T."/>
            <person name="Shenoy N."/>
            <person name="Sisk P."/>
            <person name="Stolte C."/>
            <person name="Sykes S."/>
            <person name="Wortman J."/>
            <person name="Nusbaum C."/>
            <person name="Birren B."/>
        </authorList>
    </citation>
    <scope>NUCLEOTIDE SEQUENCE [LARGE SCALE GENOMIC DNA]</scope>
    <source>
        <strain evidence="12 13">Mauritania I</strain>
    </source>
</reference>
<feature type="domain" description="Sphingomyelin synthase-like" evidence="11">
    <location>
        <begin position="277"/>
        <end position="348"/>
    </location>
</feature>
<feature type="region of interest" description="Disordered" evidence="9">
    <location>
        <begin position="1"/>
        <end position="39"/>
    </location>
</feature>
<evidence type="ECO:0000313" key="13">
    <source>
        <dbReference type="Proteomes" id="UP000053776"/>
    </source>
</evidence>
<comment type="subcellular location">
    <subcellularLocation>
        <location evidence="1">Membrane</location>
        <topology evidence="1">Multi-pass membrane protein</topology>
    </subcellularLocation>
</comment>
<evidence type="ECO:0000256" key="2">
    <source>
        <dbReference type="ARBA" id="ARBA00005441"/>
    </source>
</evidence>
<dbReference type="CDD" id="cd01610">
    <property type="entry name" value="PAP2_like"/>
    <property type="match status" value="1"/>
</dbReference>
<dbReference type="GO" id="GO:0033188">
    <property type="term" value="F:sphingomyelin synthase activity"/>
    <property type="evidence" value="ECO:0007669"/>
    <property type="project" value="TreeGrafter"/>
</dbReference>
<dbReference type="GO" id="GO:0046513">
    <property type="term" value="P:ceramide biosynthetic process"/>
    <property type="evidence" value="ECO:0007669"/>
    <property type="project" value="TreeGrafter"/>
</dbReference>
<keyword evidence="8 10" id="KW-0472">Membrane</keyword>
<gene>
    <name evidence="12" type="ORF">PVMG_02065</name>
</gene>
<dbReference type="PANTHER" id="PTHR21290:SF25">
    <property type="entry name" value="SPHINGOMYELIN SYNTHASE-RELATED PROTEIN 1"/>
    <property type="match status" value="1"/>
</dbReference>
<evidence type="ECO:0000256" key="6">
    <source>
        <dbReference type="ARBA" id="ARBA00022989"/>
    </source>
</evidence>
<evidence type="ECO:0000256" key="8">
    <source>
        <dbReference type="ARBA" id="ARBA00023136"/>
    </source>
</evidence>
<proteinExistence type="inferred from homology"/>
<evidence type="ECO:0000256" key="5">
    <source>
        <dbReference type="ARBA" id="ARBA00022919"/>
    </source>
</evidence>
<dbReference type="InterPro" id="IPR025749">
    <property type="entry name" value="Sphingomyelin_synth-like_dom"/>
</dbReference>
<feature type="transmembrane region" description="Helical" evidence="10">
    <location>
        <begin position="142"/>
        <end position="167"/>
    </location>
</feature>
<evidence type="ECO:0000256" key="9">
    <source>
        <dbReference type="SAM" id="MobiDB-lite"/>
    </source>
</evidence>
<name>A0A0J9TBM1_PLAVI</name>
<accession>A0A0J9TBM1</accession>
<protein>
    <recommendedName>
        <fullName evidence="11">Sphingomyelin synthase-like domain-containing protein</fullName>
    </recommendedName>
</protein>
<organism evidence="12 13">
    <name type="scientific">Plasmodium vivax Mauritania I</name>
    <dbReference type="NCBI Taxonomy" id="1035515"/>
    <lineage>
        <taxon>Eukaryota</taxon>
        <taxon>Sar</taxon>
        <taxon>Alveolata</taxon>
        <taxon>Apicomplexa</taxon>
        <taxon>Aconoidasida</taxon>
        <taxon>Haemosporida</taxon>
        <taxon>Plasmodiidae</taxon>
        <taxon>Plasmodium</taxon>
        <taxon>Plasmodium (Plasmodium)</taxon>
    </lineage>
</organism>
<dbReference type="PANTHER" id="PTHR21290">
    <property type="entry name" value="SPHINGOMYELIN SYNTHETASE"/>
    <property type="match status" value="1"/>
</dbReference>
<dbReference type="Proteomes" id="UP000053776">
    <property type="component" value="Unassembled WGS sequence"/>
</dbReference>
<dbReference type="InterPro" id="IPR045221">
    <property type="entry name" value="Sphingomyelin_synth-like"/>
</dbReference>
<keyword evidence="3" id="KW-0808">Transferase</keyword>
<comment type="similarity">
    <text evidence="2">Belongs to the sphingomyelin synthase family.</text>
</comment>
<feature type="transmembrane region" description="Helical" evidence="10">
    <location>
        <begin position="221"/>
        <end position="242"/>
    </location>
</feature>
<dbReference type="GO" id="GO:0005886">
    <property type="term" value="C:plasma membrane"/>
    <property type="evidence" value="ECO:0007669"/>
    <property type="project" value="TreeGrafter"/>
</dbReference>
<feature type="compositionally biased region" description="Basic and acidic residues" evidence="9">
    <location>
        <begin position="29"/>
        <end position="39"/>
    </location>
</feature>
<dbReference type="Gene3D" id="1.20.144.10">
    <property type="entry name" value="Phosphatidic acid phosphatase type 2/haloperoxidase"/>
    <property type="match status" value="1"/>
</dbReference>
<dbReference type="GO" id="GO:0047493">
    <property type="term" value="F:ceramide cholinephosphotransferase activity"/>
    <property type="evidence" value="ECO:0007669"/>
    <property type="project" value="TreeGrafter"/>
</dbReference>
<evidence type="ECO:0000256" key="7">
    <source>
        <dbReference type="ARBA" id="ARBA00023098"/>
    </source>
</evidence>
<dbReference type="EMBL" id="KQ235070">
    <property type="protein sequence ID" value="KMZ92077.1"/>
    <property type="molecule type" value="Genomic_DNA"/>
</dbReference>
<sequence length="473" mass="54863">MIEGKINARPPSDGSNNPNSKYKAGKGRQSREKKDEGKCLEQNEDIQIAIDYKNNLNTECVGKLNSKFSDDRIRDNNQTDAFSDKRERMVKASRSTHSGMQDDFILEDMDDSFDGQKNSIDMVEVKSSSEKKKVRKVMYIRLIYALLFTIFGILFQCYFIILSDTYYNTGDEPLKDRIHELYKKVPAFMNSSFINSSIMIFLIITLLRFGLFSPFLISISMFIRLLIILSCIYCIRSIFIYVTTIPCPIATCQPVRNKSLIENLYTTYQIITAQVYECTDLIISGHTAFTTVLKFFWLFYEKKIYIKAVLFLYCLFIYSMIVISRFHYTVDVLMGYVFGSSMFLLYHSLLEIAAKRYAKHRSFSLQNSTYATSFVERCSVFNYFIQAIGFMEGLDHRLNMAASYDKEWNCFCPCKPVNAKGLIIKKRTVNNEEYCDFSDHFYHSYAGSGSFDLSTPKNIVNEIKYLCGIRRKN</sequence>
<dbReference type="GO" id="GO:0000139">
    <property type="term" value="C:Golgi membrane"/>
    <property type="evidence" value="ECO:0007669"/>
    <property type="project" value="TreeGrafter"/>
</dbReference>
<keyword evidence="4 10" id="KW-0812">Transmembrane</keyword>
<keyword evidence="5" id="KW-0746">Sphingolipid metabolism</keyword>
<keyword evidence="7" id="KW-0443">Lipid metabolism</keyword>
<feature type="transmembrane region" description="Helical" evidence="10">
    <location>
        <begin position="281"/>
        <end position="300"/>
    </location>
</feature>
<keyword evidence="6 10" id="KW-1133">Transmembrane helix</keyword>